<keyword evidence="2" id="KW-1133">Transmembrane helix</keyword>
<evidence type="ECO:0000313" key="4">
    <source>
        <dbReference type="EMBL" id="ATP57056.1"/>
    </source>
</evidence>
<gene>
    <name evidence="4" type="ORF">CPT03_11490</name>
</gene>
<protein>
    <submittedName>
        <fullName evidence="4">RND transporter</fullName>
    </submittedName>
</protein>
<evidence type="ECO:0000259" key="3">
    <source>
        <dbReference type="Pfam" id="PF25975"/>
    </source>
</evidence>
<evidence type="ECO:0000256" key="2">
    <source>
        <dbReference type="SAM" id="Phobius"/>
    </source>
</evidence>
<name>A0A2D1U632_9SPHI</name>
<reference evidence="4 5" key="1">
    <citation type="submission" date="2017-10" db="EMBL/GenBank/DDBJ databases">
        <title>Whole genome of Pedobacter ginsengisoli T01R-27 isolated from tomato rhizosphere.</title>
        <authorList>
            <person name="Weon H.-Y."/>
            <person name="Lee S.A."/>
            <person name="Sang M.K."/>
            <person name="Song J."/>
        </authorList>
    </citation>
    <scope>NUCLEOTIDE SEQUENCE [LARGE SCALE GENOMIC DNA]</scope>
    <source>
        <strain evidence="4 5">T01R-27</strain>
    </source>
</reference>
<evidence type="ECO:0000313" key="5">
    <source>
        <dbReference type="Proteomes" id="UP000223749"/>
    </source>
</evidence>
<sequence length="430" mass="47607">MFLAFLLEYWVQIIVNMDREISSKEQAWRRTRIYIVVTIVVMAIVFGFIQFKSIVEPAVKLSTLTTSIAEAGRMEATVPASGVITPEYEFSISSPVNAKIEQVLFNAGEKVLPGQSILRLNKEASLLAFEKLNEEQHVNRNKINQLSLGLEKSLDELKTQYAIKQMKISSLETALEHEQSLLAIGGSTDENVKQARLTLNVAKLELQQIKNQMDNQKATMQADLKSLGYEINIREKDIKGISDKLKNASISSPRDGVITWVNSKIGSEISEGEELVRIADLSSFKVEASISDTYADQVKSGGAALVRIDKTDLRGTISNVQPAVEDGTVKFAINLSNKSSKLLRANLKADVFVVTSYKEHALRVKNGAAFTGSEEQKVFVVEGDHALSRKVKVGESSTDYIEILSGIKAGEKVIISEMQDFIHLDKIKIK</sequence>
<dbReference type="GO" id="GO:0015562">
    <property type="term" value="F:efflux transmembrane transporter activity"/>
    <property type="evidence" value="ECO:0007669"/>
    <property type="project" value="TreeGrafter"/>
</dbReference>
<dbReference type="Gene3D" id="1.10.287.470">
    <property type="entry name" value="Helix hairpin bin"/>
    <property type="match status" value="1"/>
</dbReference>
<keyword evidence="5" id="KW-1185">Reference proteome</keyword>
<accession>A0A2D1U632</accession>
<feature type="coiled-coil region" evidence="1">
    <location>
        <begin position="154"/>
        <end position="219"/>
    </location>
</feature>
<proteinExistence type="predicted"/>
<feature type="transmembrane region" description="Helical" evidence="2">
    <location>
        <begin position="33"/>
        <end position="51"/>
    </location>
</feature>
<dbReference type="PANTHER" id="PTHR30469">
    <property type="entry name" value="MULTIDRUG RESISTANCE PROTEIN MDTA"/>
    <property type="match status" value="1"/>
</dbReference>
<dbReference type="EMBL" id="CP024091">
    <property type="protein sequence ID" value="ATP57056.1"/>
    <property type="molecule type" value="Genomic_DNA"/>
</dbReference>
<dbReference type="GO" id="GO:1990281">
    <property type="term" value="C:efflux pump complex"/>
    <property type="evidence" value="ECO:0007669"/>
    <property type="project" value="TreeGrafter"/>
</dbReference>
<keyword evidence="2" id="KW-0472">Membrane</keyword>
<dbReference type="Pfam" id="PF25975">
    <property type="entry name" value="CzcB_C"/>
    <property type="match status" value="1"/>
</dbReference>
<dbReference type="Proteomes" id="UP000223749">
    <property type="component" value="Chromosome"/>
</dbReference>
<dbReference type="InterPro" id="IPR058649">
    <property type="entry name" value="CzcB_C"/>
</dbReference>
<organism evidence="4 5">
    <name type="scientific">Pedobacter ginsengisoli</name>
    <dbReference type="NCBI Taxonomy" id="363852"/>
    <lineage>
        <taxon>Bacteria</taxon>
        <taxon>Pseudomonadati</taxon>
        <taxon>Bacteroidota</taxon>
        <taxon>Sphingobacteriia</taxon>
        <taxon>Sphingobacteriales</taxon>
        <taxon>Sphingobacteriaceae</taxon>
        <taxon>Pedobacter</taxon>
    </lineage>
</organism>
<evidence type="ECO:0000256" key="1">
    <source>
        <dbReference type="SAM" id="Coils"/>
    </source>
</evidence>
<dbReference type="AlphaFoldDB" id="A0A2D1U632"/>
<dbReference type="Gene3D" id="2.40.30.170">
    <property type="match status" value="1"/>
</dbReference>
<dbReference type="KEGG" id="pgs:CPT03_11490"/>
<keyword evidence="1" id="KW-0175">Coiled coil</keyword>
<feature type="domain" description="CzcB-like C-terminal circularly permuted SH3-like" evidence="3">
    <location>
        <begin position="363"/>
        <end position="414"/>
    </location>
</feature>
<keyword evidence="2" id="KW-0812">Transmembrane</keyword>
<dbReference type="Gene3D" id="2.40.50.100">
    <property type="match status" value="1"/>
</dbReference>
<dbReference type="Gene3D" id="2.40.420.20">
    <property type="match status" value="1"/>
</dbReference>